<reference evidence="6" key="1">
    <citation type="submission" date="2018-05" db="EMBL/GenBank/DDBJ databases">
        <authorList>
            <person name="Lanie J.A."/>
            <person name="Ng W.-L."/>
            <person name="Kazmierczak K.M."/>
            <person name="Andrzejewski T.M."/>
            <person name="Davidsen T.M."/>
            <person name="Wayne K.J."/>
            <person name="Tettelin H."/>
            <person name="Glass J.I."/>
            <person name="Rusch D."/>
            <person name="Podicherti R."/>
            <person name="Tsui H.-C.T."/>
            <person name="Winkler M.E."/>
        </authorList>
    </citation>
    <scope>NUCLEOTIDE SEQUENCE</scope>
</reference>
<dbReference type="NCBIfam" id="TIGR01141">
    <property type="entry name" value="hisC"/>
    <property type="match status" value="1"/>
</dbReference>
<dbReference type="InterPro" id="IPR015422">
    <property type="entry name" value="PyrdxlP-dep_Trfase_small"/>
</dbReference>
<gene>
    <name evidence="6" type="ORF">METZ01_LOCUS39445</name>
</gene>
<name>A0A381R4A6_9ZZZZ</name>
<keyword evidence="2" id="KW-0032">Aminotransferase</keyword>
<dbReference type="InterPro" id="IPR005861">
    <property type="entry name" value="HisP_aminotrans"/>
</dbReference>
<dbReference type="Gene3D" id="3.90.1150.10">
    <property type="entry name" value="Aspartate Aminotransferase, domain 1"/>
    <property type="match status" value="1"/>
</dbReference>
<dbReference type="InterPro" id="IPR015424">
    <property type="entry name" value="PyrdxlP-dep_Trfase"/>
</dbReference>
<protein>
    <recommendedName>
        <fullName evidence="5">Aminotransferase class I/classII large domain-containing protein</fullName>
    </recommendedName>
</protein>
<dbReference type="InterPro" id="IPR001917">
    <property type="entry name" value="Aminotrans_II_pyridoxalP_BS"/>
</dbReference>
<accession>A0A381R4A6</accession>
<evidence type="ECO:0000256" key="2">
    <source>
        <dbReference type="ARBA" id="ARBA00022576"/>
    </source>
</evidence>
<dbReference type="HAMAP" id="MF_01023">
    <property type="entry name" value="HisC_aminotrans_2"/>
    <property type="match status" value="1"/>
</dbReference>
<proteinExistence type="inferred from homology"/>
<dbReference type="PANTHER" id="PTHR43643">
    <property type="entry name" value="HISTIDINOL-PHOSPHATE AMINOTRANSFERASE 2"/>
    <property type="match status" value="1"/>
</dbReference>
<dbReference type="InterPro" id="IPR050106">
    <property type="entry name" value="HistidinolP_aminotransfase"/>
</dbReference>
<dbReference type="GO" id="GO:0004400">
    <property type="term" value="F:histidinol-phosphate transaminase activity"/>
    <property type="evidence" value="ECO:0007669"/>
    <property type="project" value="InterPro"/>
</dbReference>
<comment type="cofactor">
    <cofactor evidence="1">
        <name>pyridoxal 5'-phosphate</name>
        <dbReference type="ChEBI" id="CHEBI:597326"/>
    </cofactor>
</comment>
<dbReference type="GO" id="GO:0030170">
    <property type="term" value="F:pyridoxal phosphate binding"/>
    <property type="evidence" value="ECO:0007669"/>
    <property type="project" value="InterPro"/>
</dbReference>
<dbReference type="GO" id="GO:0000105">
    <property type="term" value="P:L-histidine biosynthetic process"/>
    <property type="evidence" value="ECO:0007669"/>
    <property type="project" value="InterPro"/>
</dbReference>
<keyword evidence="4" id="KW-0663">Pyridoxal phosphate</keyword>
<evidence type="ECO:0000259" key="5">
    <source>
        <dbReference type="Pfam" id="PF00155"/>
    </source>
</evidence>
<evidence type="ECO:0000256" key="3">
    <source>
        <dbReference type="ARBA" id="ARBA00022679"/>
    </source>
</evidence>
<dbReference type="EMBL" id="UINC01001690">
    <property type="protein sequence ID" value="SUZ86591.1"/>
    <property type="molecule type" value="Genomic_DNA"/>
</dbReference>
<dbReference type="CDD" id="cd00609">
    <property type="entry name" value="AAT_like"/>
    <property type="match status" value="1"/>
</dbReference>
<dbReference type="PROSITE" id="PS00599">
    <property type="entry name" value="AA_TRANSFER_CLASS_2"/>
    <property type="match status" value="1"/>
</dbReference>
<evidence type="ECO:0000313" key="6">
    <source>
        <dbReference type="EMBL" id="SUZ86591.1"/>
    </source>
</evidence>
<evidence type="ECO:0000256" key="1">
    <source>
        <dbReference type="ARBA" id="ARBA00001933"/>
    </source>
</evidence>
<dbReference type="PANTHER" id="PTHR43643:SF3">
    <property type="entry name" value="HISTIDINOL-PHOSPHATE AMINOTRANSFERASE"/>
    <property type="match status" value="1"/>
</dbReference>
<evidence type="ECO:0000256" key="4">
    <source>
        <dbReference type="ARBA" id="ARBA00022898"/>
    </source>
</evidence>
<organism evidence="6">
    <name type="scientific">marine metagenome</name>
    <dbReference type="NCBI Taxonomy" id="408172"/>
    <lineage>
        <taxon>unclassified sequences</taxon>
        <taxon>metagenomes</taxon>
        <taxon>ecological metagenomes</taxon>
    </lineage>
</organism>
<dbReference type="SUPFAM" id="SSF53383">
    <property type="entry name" value="PLP-dependent transferases"/>
    <property type="match status" value="1"/>
</dbReference>
<keyword evidence="3" id="KW-0808">Transferase</keyword>
<feature type="domain" description="Aminotransferase class I/classII large" evidence="5">
    <location>
        <begin position="36"/>
        <end position="354"/>
    </location>
</feature>
<dbReference type="AlphaFoldDB" id="A0A381R4A6"/>
<dbReference type="Pfam" id="PF00155">
    <property type="entry name" value="Aminotran_1_2"/>
    <property type="match status" value="1"/>
</dbReference>
<dbReference type="Gene3D" id="3.40.640.10">
    <property type="entry name" value="Type I PLP-dependent aspartate aminotransferase-like (Major domain)"/>
    <property type="match status" value="1"/>
</dbReference>
<dbReference type="InterPro" id="IPR004839">
    <property type="entry name" value="Aminotransferase_I/II_large"/>
</dbReference>
<dbReference type="InterPro" id="IPR015421">
    <property type="entry name" value="PyrdxlP-dep_Trfase_major"/>
</dbReference>
<sequence>MDLEIKDLINSSIKSLTPYEPGKPIEDLEREYGIKNAVKLASNESPLGPSPKVLTALEEVISGVHRYPDGNGFRLKEALSSKHSVDMSVLTLGNGSNDIIEFVARCFLSPKDNAIYSKYAFAVYPLIVQALGAEGIEVEAKDWGHDLQAMLEAINKDTKIVFIANPNNPTGTFIKKNEIIRFLEKVPSQVIVLLDQAYFDYSNYESEDVSFSLVEDFPNLVISRTFSKAYGLAGLRVGYSVSSSYIADYLNRVRQPFNVNSLALVAAESALNDDEHLEKCLRINKDEKERLYKFFISHGYDYIESFANFVSFDCKDNSNKVFKSLLPKGVIARSMEIYKMPNHLRVTIGLHEENSIFMESLISLNES</sequence>